<comment type="caution">
    <text evidence="2">The sequence shown here is derived from an EMBL/GenBank/DDBJ whole genome shotgun (WGS) entry which is preliminary data.</text>
</comment>
<organism evidence="2 3">
    <name type="scientific">Linnemannia schmuckeri</name>
    <dbReference type="NCBI Taxonomy" id="64567"/>
    <lineage>
        <taxon>Eukaryota</taxon>
        <taxon>Fungi</taxon>
        <taxon>Fungi incertae sedis</taxon>
        <taxon>Mucoromycota</taxon>
        <taxon>Mortierellomycotina</taxon>
        <taxon>Mortierellomycetes</taxon>
        <taxon>Mortierellales</taxon>
        <taxon>Mortierellaceae</taxon>
        <taxon>Linnemannia</taxon>
    </lineage>
</organism>
<feature type="region of interest" description="Disordered" evidence="1">
    <location>
        <begin position="625"/>
        <end position="655"/>
    </location>
</feature>
<feature type="region of interest" description="Disordered" evidence="1">
    <location>
        <begin position="1137"/>
        <end position="1158"/>
    </location>
</feature>
<keyword evidence="3" id="KW-1185">Reference proteome</keyword>
<reference evidence="2" key="1">
    <citation type="journal article" date="2020" name="Fungal Divers.">
        <title>Resolving the Mortierellaceae phylogeny through synthesis of multi-gene phylogenetics and phylogenomics.</title>
        <authorList>
            <person name="Vandepol N."/>
            <person name="Liber J."/>
            <person name="Desiro A."/>
            <person name="Na H."/>
            <person name="Kennedy M."/>
            <person name="Barry K."/>
            <person name="Grigoriev I.V."/>
            <person name="Miller A.N."/>
            <person name="O'Donnell K."/>
            <person name="Stajich J.E."/>
            <person name="Bonito G."/>
        </authorList>
    </citation>
    <scope>NUCLEOTIDE SEQUENCE</scope>
    <source>
        <strain evidence="2">NRRL 6426</strain>
    </source>
</reference>
<feature type="compositionally biased region" description="Pro residues" evidence="1">
    <location>
        <begin position="904"/>
        <end position="915"/>
    </location>
</feature>
<dbReference type="OrthoDB" id="2445567at2759"/>
<feature type="region of interest" description="Disordered" evidence="1">
    <location>
        <begin position="851"/>
        <end position="871"/>
    </location>
</feature>
<accession>A0A9P5V6G9</accession>
<proteinExistence type="predicted"/>
<feature type="compositionally biased region" description="Low complexity" evidence="1">
    <location>
        <begin position="853"/>
        <end position="863"/>
    </location>
</feature>
<evidence type="ECO:0000256" key="1">
    <source>
        <dbReference type="SAM" id="MobiDB-lite"/>
    </source>
</evidence>
<sequence>MSRQHHRSLSTPPAGFYDIMEFFTGGTSQQRGLEKMRCAHTTATTTPTLTVPGRRTSLQSPLPCPHFMNVYKRQALPRPLRASCLLQEPFVDVVEGEGGRGILLTREQFIWGVDAVCSEICGRDPRNRPNSSLNVHDSSSTPTQVSTIFRNLFKSQSVPPRPHRHDPRSCRSLPWYPVTSLDHISSSFSNTGSISEPSQETTADDAPKSQSHHHMSPPSFRQDCLFHCWNLSSVTKEQRTHKTTDLLLSPEDVTNILGSLSMQSLLELLALIVSKGYESSFMPSYSNDFALFIQPYGKSYEDLVNLLPKLSRDLITKIVIATRHWAQYEEVEVSGRRRRRHSIESCSRDDLSLSGFGDLTPQELSPSTDPNRACLQSLASALFSNNNSSKSSEDQIYDHKCLHHGEAQSKYDTDNPIQQSTEKSLQSIGSTKVEIGNKDAMEALENLMLLHESVDQLESSMKFSDAHAALLLTPWHTTVEKVERSTLMRQEKKTVLVRKSSRKHSVSKIDRTKVRIGAQPRPHDVSAVIPPVPSRNSSLRTPDKGLYTLTEDGLTADDQYNYKTSYWQFKHRQDRARQDCTPSPCPPRRVKPTVTGTVPHVASIRLLNTESEDISLDEETCLSGSLKSDSLMDSSDSSAQSSQRSTPTTTPQLELPEFVAPPIKDLYSAPIIMDPSRLSPRTRSPTLEGGIKSVSMVTTSLSPTTAESFITKISSQPFVNQDGEECLTTAKKGWRIWEKPLLHWKRKSDSTFSTAASSLPDTCASLAPSSVDRTDPTPVVSRISLPVAINSAFTFTQTTAGAANAFPGSTNSSKRPGLGFRFQSQNDSSPSRAPRPNLNILIKETTSATSLPSSVSFSSQDGSQTTTPSPGFGCSIASIPFPEDYMSLVLSPSSSTSALWSAPSPNPISTPPNPSSPRMDNFPMVTSISPLPSPSFVSTGSRKKRFQEKLFGKKSKLLLDDTCSSSSPCSASPSMQLNRMNLLHGGVAGVRGTTEGIIEGERPVLKSASSFGSLREKKSFGQLIVPLVLAPLEQRGILKTRSRSSSSASVSAVGAASSIHGHDLDTPPPNYACHCYNPLHAHDHHHHHHHHHHRPTFHRANSQPITTPVVLSYSSSPSSTFLPKPPKHMPAGHRYHNKLPTGSVGSGVGGVSGSRDEKETNAQIWKVIDQWGAWRDAHASSK</sequence>
<feature type="region of interest" description="Disordered" evidence="1">
    <location>
        <begin position="188"/>
        <end position="217"/>
    </location>
</feature>
<feature type="region of interest" description="Disordered" evidence="1">
    <location>
        <begin position="523"/>
        <end position="543"/>
    </location>
</feature>
<dbReference type="Proteomes" id="UP000748756">
    <property type="component" value="Unassembled WGS sequence"/>
</dbReference>
<feature type="compositionally biased region" description="Polar residues" evidence="1">
    <location>
        <begin position="822"/>
        <end position="831"/>
    </location>
</feature>
<evidence type="ECO:0000313" key="2">
    <source>
        <dbReference type="EMBL" id="KAF9139652.1"/>
    </source>
</evidence>
<gene>
    <name evidence="2" type="ORF">BG015_001949</name>
</gene>
<dbReference type="AlphaFoldDB" id="A0A9P5V6G9"/>
<name>A0A9P5V6G9_9FUNG</name>
<dbReference type="EMBL" id="JAAAUQ010001370">
    <property type="protein sequence ID" value="KAF9139652.1"/>
    <property type="molecule type" value="Genomic_DNA"/>
</dbReference>
<feature type="region of interest" description="Disordered" evidence="1">
    <location>
        <begin position="896"/>
        <end position="919"/>
    </location>
</feature>
<feature type="compositionally biased region" description="Low complexity" evidence="1">
    <location>
        <begin position="625"/>
        <end position="651"/>
    </location>
</feature>
<feature type="region of interest" description="Disordered" evidence="1">
    <location>
        <begin position="804"/>
        <end position="838"/>
    </location>
</feature>
<protein>
    <submittedName>
        <fullName evidence="2">Uncharacterized protein</fullName>
    </submittedName>
</protein>
<evidence type="ECO:0000313" key="3">
    <source>
        <dbReference type="Proteomes" id="UP000748756"/>
    </source>
</evidence>